<name>A0A838ZQ98_9FLAO</name>
<organism evidence="2 3">
    <name type="scientific">Moheibacter lacus</name>
    <dbReference type="NCBI Taxonomy" id="2745851"/>
    <lineage>
        <taxon>Bacteria</taxon>
        <taxon>Pseudomonadati</taxon>
        <taxon>Bacteroidota</taxon>
        <taxon>Flavobacteriia</taxon>
        <taxon>Flavobacteriales</taxon>
        <taxon>Weeksellaceae</taxon>
        <taxon>Moheibacter</taxon>
    </lineage>
</organism>
<reference evidence="2 3" key="1">
    <citation type="submission" date="2020-07" db="EMBL/GenBank/DDBJ databases">
        <title>Moheibacter lacus sp. nov., a member of the family Flavobacteriaceae isolated from freshwater lake sediment.</title>
        <authorList>
            <person name="Liu Y."/>
        </authorList>
    </citation>
    <scope>NUCLEOTIDE SEQUENCE [LARGE SCALE GENOMIC DNA]</scope>
    <source>
        <strain evidence="2 3">BDHS18</strain>
    </source>
</reference>
<proteinExistence type="predicted"/>
<gene>
    <name evidence="2" type="ORF">HU137_05660</name>
</gene>
<dbReference type="AlphaFoldDB" id="A0A838ZQ98"/>
<protein>
    <submittedName>
        <fullName evidence="2">Uncharacterized protein</fullName>
    </submittedName>
</protein>
<keyword evidence="1" id="KW-0812">Transmembrane</keyword>
<comment type="caution">
    <text evidence="2">The sequence shown here is derived from an EMBL/GenBank/DDBJ whole genome shotgun (WGS) entry which is preliminary data.</text>
</comment>
<accession>A0A838ZQ98</accession>
<keyword evidence="3" id="KW-1185">Reference proteome</keyword>
<feature type="transmembrane region" description="Helical" evidence="1">
    <location>
        <begin position="13"/>
        <end position="34"/>
    </location>
</feature>
<evidence type="ECO:0000256" key="1">
    <source>
        <dbReference type="SAM" id="Phobius"/>
    </source>
</evidence>
<keyword evidence="1" id="KW-1133">Transmembrane helix</keyword>
<evidence type="ECO:0000313" key="3">
    <source>
        <dbReference type="Proteomes" id="UP000552241"/>
    </source>
</evidence>
<dbReference type="EMBL" id="JACDZE010000001">
    <property type="protein sequence ID" value="MBA5629255.1"/>
    <property type="molecule type" value="Genomic_DNA"/>
</dbReference>
<keyword evidence="1" id="KW-0472">Membrane</keyword>
<dbReference type="Proteomes" id="UP000552241">
    <property type="component" value="Unassembled WGS sequence"/>
</dbReference>
<sequence length="132" mass="15679">MAKKKKYKSRWKYYYWFMVISIFVALVFMVRFVLNSSKVFVDNEIEIYPMLVEWGLERDGSLRINEPYFLNTDLELIAESQDSTLLDSNLNIVEIASLKDLEKPYLIWKHAESDTIQVLKDNVLLKFKLESN</sequence>
<evidence type="ECO:0000313" key="2">
    <source>
        <dbReference type="EMBL" id="MBA5629255.1"/>
    </source>
</evidence>